<organism evidence="1 2">
    <name type="scientific">Emiliania huxleyi (strain CCMP1516)</name>
    <dbReference type="NCBI Taxonomy" id="280463"/>
    <lineage>
        <taxon>Eukaryota</taxon>
        <taxon>Haptista</taxon>
        <taxon>Haptophyta</taxon>
        <taxon>Prymnesiophyceae</taxon>
        <taxon>Isochrysidales</taxon>
        <taxon>Noelaerhabdaceae</taxon>
        <taxon>Emiliania</taxon>
    </lineage>
</organism>
<protein>
    <submittedName>
        <fullName evidence="1">Uncharacterized protein</fullName>
    </submittedName>
</protein>
<dbReference type="Proteomes" id="UP000013827">
    <property type="component" value="Unassembled WGS sequence"/>
</dbReference>
<dbReference type="PaxDb" id="2903-EOD06866"/>
<sequence>MSGSSTPDLTSVAEVGIDFGGFKNIDLFSQGIYQLRVRATTECSKRQCPPSTFETVRQGRAPPPPTDGSFLPAHVLEESGDFCLPSFRVRFCDEEVRLTTTARFRAELSVDSNPRLRGADDGCAVPLEPVLLEVRLMHARSNSVFDAAGDAAAQSRASFK</sequence>
<evidence type="ECO:0000313" key="1">
    <source>
        <dbReference type="EnsemblProtists" id="EOD06866"/>
    </source>
</evidence>
<accession>A0A0D3I6I1</accession>
<reference evidence="2" key="1">
    <citation type="journal article" date="2013" name="Nature">
        <title>Pan genome of the phytoplankton Emiliania underpins its global distribution.</title>
        <authorList>
            <person name="Read B.A."/>
            <person name="Kegel J."/>
            <person name="Klute M.J."/>
            <person name="Kuo A."/>
            <person name="Lefebvre S.C."/>
            <person name="Maumus F."/>
            <person name="Mayer C."/>
            <person name="Miller J."/>
            <person name="Monier A."/>
            <person name="Salamov A."/>
            <person name="Young J."/>
            <person name="Aguilar M."/>
            <person name="Claverie J.M."/>
            <person name="Frickenhaus S."/>
            <person name="Gonzalez K."/>
            <person name="Herman E.K."/>
            <person name="Lin Y.C."/>
            <person name="Napier J."/>
            <person name="Ogata H."/>
            <person name="Sarno A.F."/>
            <person name="Shmutz J."/>
            <person name="Schroeder D."/>
            <person name="de Vargas C."/>
            <person name="Verret F."/>
            <person name="von Dassow P."/>
            <person name="Valentin K."/>
            <person name="Van de Peer Y."/>
            <person name="Wheeler G."/>
            <person name="Dacks J.B."/>
            <person name="Delwiche C.F."/>
            <person name="Dyhrman S.T."/>
            <person name="Glockner G."/>
            <person name="John U."/>
            <person name="Richards T."/>
            <person name="Worden A.Z."/>
            <person name="Zhang X."/>
            <person name="Grigoriev I.V."/>
            <person name="Allen A.E."/>
            <person name="Bidle K."/>
            <person name="Borodovsky M."/>
            <person name="Bowler C."/>
            <person name="Brownlee C."/>
            <person name="Cock J.M."/>
            <person name="Elias M."/>
            <person name="Gladyshev V.N."/>
            <person name="Groth M."/>
            <person name="Guda C."/>
            <person name="Hadaegh A."/>
            <person name="Iglesias-Rodriguez M.D."/>
            <person name="Jenkins J."/>
            <person name="Jones B.M."/>
            <person name="Lawson T."/>
            <person name="Leese F."/>
            <person name="Lindquist E."/>
            <person name="Lobanov A."/>
            <person name="Lomsadze A."/>
            <person name="Malik S.B."/>
            <person name="Marsh M.E."/>
            <person name="Mackinder L."/>
            <person name="Mock T."/>
            <person name="Mueller-Roeber B."/>
            <person name="Pagarete A."/>
            <person name="Parker M."/>
            <person name="Probert I."/>
            <person name="Quesneville H."/>
            <person name="Raines C."/>
            <person name="Rensing S.A."/>
            <person name="Riano-Pachon D.M."/>
            <person name="Richier S."/>
            <person name="Rokitta S."/>
            <person name="Shiraiwa Y."/>
            <person name="Soanes D.M."/>
            <person name="van der Giezen M."/>
            <person name="Wahlund T.M."/>
            <person name="Williams B."/>
            <person name="Wilson W."/>
            <person name="Wolfe G."/>
            <person name="Wurch L.L."/>
        </authorList>
    </citation>
    <scope>NUCLEOTIDE SEQUENCE</scope>
</reference>
<name>A0A0D3I6I1_EMIH1</name>
<dbReference type="HOGENOM" id="CLU_1656731_0_0_1"/>
<dbReference type="AlphaFoldDB" id="A0A0D3I6I1"/>
<dbReference type="RefSeq" id="XP_005759295.1">
    <property type="nucleotide sequence ID" value="XM_005759238.1"/>
</dbReference>
<dbReference type="EnsemblProtists" id="EOD06866">
    <property type="protein sequence ID" value="EOD06866"/>
    <property type="gene ID" value="EMIHUDRAFT_258700"/>
</dbReference>
<evidence type="ECO:0000313" key="2">
    <source>
        <dbReference type="Proteomes" id="UP000013827"/>
    </source>
</evidence>
<dbReference type="KEGG" id="ehx:EMIHUDRAFT_258700"/>
<reference evidence="1" key="2">
    <citation type="submission" date="2024-10" db="UniProtKB">
        <authorList>
            <consortium name="EnsemblProtists"/>
        </authorList>
    </citation>
    <scope>IDENTIFICATION</scope>
</reference>
<dbReference type="GeneID" id="17253017"/>
<proteinExistence type="predicted"/>
<keyword evidence="2" id="KW-1185">Reference proteome</keyword>